<dbReference type="SUPFAM" id="SSF54782">
    <property type="entry name" value="Porphobilinogen deaminase (hydroxymethylbilane synthase), C-terminal domain"/>
    <property type="match status" value="1"/>
</dbReference>
<evidence type="ECO:0000256" key="2">
    <source>
        <dbReference type="ARBA" id="ARBA00004735"/>
    </source>
</evidence>
<dbReference type="EMBL" id="JADGJD010000114">
    <property type="protein sequence ID" value="KAJ3054822.1"/>
    <property type="molecule type" value="Genomic_DNA"/>
</dbReference>
<dbReference type="PANTHER" id="PTHR11557:SF0">
    <property type="entry name" value="PORPHOBILINOGEN DEAMINASE"/>
    <property type="match status" value="1"/>
</dbReference>
<dbReference type="FunFam" id="3.40.190.10:FF:000005">
    <property type="entry name" value="Porphobilinogen deaminase"/>
    <property type="match status" value="1"/>
</dbReference>
<dbReference type="InterPro" id="IPR022417">
    <property type="entry name" value="Porphobilin_deaminase_N"/>
</dbReference>
<evidence type="ECO:0000256" key="6">
    <source>
        <dbReference type="ARBA" id="ARBA00023133"/>
    </source>
</evidence>
<evidence type="ECO:0000259" key="10">
    <source>
        <dbReference type="Pfam" id="PF01379"/>
    </source>
</evidence>
<proteinExistence type="inferred from homology"/>
<comment type="pathway">
    <text evidence="2">Porphyrin-containing compound metabolism; protoporphyrin-IX biosynthesis; coproporphyrinogen-III from 5-aminolevulinate: step 2/4.</text>
</comment>
<dbReference type="GO" id="GO:0006783">
    <property type="term" value="P:heme biosynthetic process"/>
    <property type="evidence" value="ECO:0007669"/>
    <property type="project" value="UniProtKB-KW"/>
</dbReference>
<protein>
    <recommendedName>
        <fullName evidence="4">hydroxymethylbilane synthase</fullName>
        <ecNumber evidence="4">2.5.1.61</ecNumber>
    </recommendedName>
    <alternativeName>
        <fullName evidence="9">Hydroxymethylbilane synthase</fullName>
    </alternativeName>
    <alternativeName>
        <fullName evidence="8">Pre-uroporphyrinogen synthase</fullName>
    </alternativeName>
</protein>
<dbReference type="CDD" id="cd13645">
    <property type="entry name" value="PBP2_HuPBGD_like"/>
    <property type="match status" value="1"/>
</dbReference>
<keyword evidence="5" id="KW-0808">Transferase</keyword>
<dbReference type="InterPro" id="IPR022418">
    <property type="entry name" value="Porphobilinogen_deaminase_C"/>
</dbReference>
<dbReference type="PIRSF" id="PIRSF001438">
    <property type="entry name" value="4pyrrol_synth_OHMeBilane_synth"/>
    <property type="match status" value="1"/>
</dbReference>
<dbReference type="GO" id="GO:0004418">
    <property type="term" value="F:hydroxymethylbilane synthase activity"/>
    <property type="evidence" value="ECO:0007669"/>
    <property type="project" value="UniProtKB-EC"/>
</dbReference>
<evidence type="ECO:0000313" key="13">
    <source>
        <dbReference type="Proteomes" id="UP001212841"/>
    </source>
</evidence>
<comment type="similarity">
    <text evidence="3">Belongs to the HMBS family.</text>
</comment>
<dbReference type="InterPro" id="IPR000860">
    <property type="entry name" value="HemC"/>
</dbReference>
<dbReference type="NCBIfam" id="TIGR00212">
    <property type="entry name" value="hemC"/>
    <property type="match status" value="1"/>
</dbReference>
<dbReference type="FunFam" id="3.40.190.10:FF:000260">
    <property type="entry name" value="Porphobilinogen deaminase"/>
    <property type="match status" value="1"/>
</dbReference>
<keyword evidence="6" id="KW-0350">Heme biosynthesis</keyword>
<organism evidence="12 13">
    <name type="scientific">Rhizophlyctis rosea</name>
    <dbReference type="NCBI Taxonomy" id="64517"/>
    <lineage>
        <taxon>Eukaryota</taxon>
        <taxon>Fungi</taxon>
        <taxon>Fungi incertae sedis</taxon>
        <taxon>Chytridiomycota</taxon>
        <taxon>Chytridiomycota incertae sedis</taxon>
        <taxon>Chytridiomycetes</taxon>
        <taxon>Rhizophlyctidales</taxon>
        <taxon>Rhizophlyctidaceae</taxon>
        <taxon>Rhizophlyctis</taxon>
    </lineage>
</organism>
<evidence type="ECO:0000259" key="11">
    <source>
        <dbReference type="Pfam" id="PF03900"/>
    </source>
</evidence>
<evidence type="ECO:0000256" key="3">
    <source>
        <dbReference type="ARBA" id="ARBA00005638"/>
    </source>
</evidence>
<evidence type="ECO:0000313" key="12">
    <source>
        <dbReference type="EMBL" id="KAJ3054822.1"/>
    </source>
</evidence>
<dbReference type="PROSITE" id="PS00533">
    <property type="entry name" value="PORPHOBILINOGEN_DEAM"/>
    <property type="match status" value="1"/>
</dbReference>
<dbReference type="EC" id="2.5.1.61" evidence="4"/>
<dbReference type="Pfam" id="PF03900">
    <property type="entry name" value="Porphobil_deamC"/>
    <property type="match status" value="1"/>
</dbReference>
<dbReference type="PRINTS" id="PR00151">
    <property type="entry name" value="PORPHBDMNASE"/>
</dbReference>
<evidence type="ECO:0000256" key="9">
    <source>
        <dbReference type="ARBA" id="ARBA00033064"/>
    </source>
</evidence>
<feature type="domain" description="Porphobilinogen deaminase N-terminal" evidence="10">
    <location>
        <begin position="13"/>
        <end position="225"/>
    </location>
</feature>
<sequence length="371" mass="40822">MADSTSTPPRAYTIGTRKSQLAMVQTELVQTQLKSLYPHHFRIEAMSTTGDKVLDVALSKIGSKSLFTKELDIALEDRSVDLVVHSLKDVPTTLPEGMELGAILEREEPNDALIVKKSLMETYKTIDKLPAGSVIGTSSVRRIAQLKKEFPLLRFEDVRGNLNTRLKKLDDPNAPYTALILAYAGVHRLGWNDRITQTLPTETILHAVGQGALGIQCRKDDTAVLELLAPLNHWDTRLRCKAERAFMRYLEGGCSVPLGVSTTLEVADGKGRTLWLKGSVTSLDGSRQVVAEDEMVLSGVSHQEDEMVAEGLGERLGQRLASMGAQAILDEIKTGRRPVLSDQQEDLLAQVAQEIQTPQVQTPRSVTEFSL</sequence>
<reference evidence="12" key="1">
    <citation type="submission" date="2020-05" db="EMBL/GenBank/DDBJ databases">
        <title>Phylogenomic resolution of chytrid fungi.</title>
        <authorList>
            <person name="Stajich J.E."/>
            <person name="Amses K."/>
            <person name="Simmons R."/>
            <person name="Seto K."/>
            <person name="Myers J."/>
            <person name="Bonds A."/>
            <person name="Quandt C.A."/>
            <person name="Barry K."/>
            <person name="Liu P."/>
            <person name="Grigoriev I."/>
            <person name="Longcore J.E."/>
            <person name="James T.Y."/>
        </authorList>
    </citation>
    <scope>NUCLEOTIDE SEQUENCE</scope>
    <source>
        <strain evidence="12">JEL0318</strain>
    </source>
</reference>
<comment type="caution">
    <text evidence="12">The sequence shown here is derived from an EMBL/GenBank/DDBJ whole genome shotgun (WGS) entry which is preliminary data.</text>
</comment>
<evidence type="ECO:0000256" key="5">
    <source>
        <dbReference type="ARBA" id="ARBA00022679"/>
    </source>
</evidence>
<dbReference type="PANTHER" id="PTHR11557">
    <property type="entry name" value="PORPHOBILINOGEN DEAMINASE"/>
    <property type="match status" value="1"/>
</dbReference>
<gene>
    <name evidence="12" type="primary">HEM3</name>
    <name evidence="12" type="ORF">HK097_000747</name>
</gene>
<comment type="cofactor">
    <cofactor evidence="1">
        <name>dipyrromethane</name>
        <dbReference type="ChEBI" id="CHEBI:60342"/>
    </cofactor>
</comment>
<evidence type="ECO:0000256" key="1">
    <source>
        <dbReference type="ARBA" id="ARBA00001916"/>
    </source>
</evidence>
<accession>A0AAD5X4K3</accession>
<dbReference type="Pfam" id="PF01379">
    <property type="entry name" value="Porphobil_deam"/>
    <property type="match status" value="1"/>
</dbReference>
<dbReference type="SUPFAM" id="SSF53850">
    <property type="entry name" value="Periplasmic binding protein-like II"/>
    <property type="match status" value="1"/>
</dbReference>
<evidence type="ECO:0000256" key="8">
    <source>
        <dbReference type="ARBA" id="ARBA00030685"/>
    </source>
</evidence>
<feature type="domain" description="Porphobilinogen deaminase C-terminal" evidence="11">
    <location>
        <begin position="238"/>
        <end position="320"/>
    </location>
</feature>
<dbReference type="AlphaFoldDB" id="A0AAD5X4K3"/>
<dbReference type="Gene3D" id="3.30.160.40">
    <property type="entry name" value="Porphobilinogen deaminase, C-terminal domain"/>
    <property type="match status" value="1"/>
</dbReference>
<dbReference type="Gene3D" id="3.40.190.10">
    <property type="entry name" value="Periplasmic binding protein-like II"/>
    <property type="match status" value="2"/>
</dbReference>
<dbReference type="GO" id="GO:0005737">
    <property type="term" value="C:cytoplasm"/>
    <property type="evidence" value="ECO:0007669"/>
    <property type="project" value="TreeGrafter"/>
</dbReference>
<dbReference type="HAMAP" id="MF_00260">
    <property type="entry name" value="Porphobil_deam"/>
    <property type="match status" value="1"/>
</dbReference>
<keyword evidence="7" id="KW-0627">Porphyrin biosynthesis</keyword>
<evidence type="ECO:0000256" key="4">
    <source>
        <dbReference type="ARBA" id="ARBA00012655"/>
    </source>
</evidence>
<dbReference type="Proteomes" id="UP001212841">
    <property type="component" value="Unassembled WGS sequence"/>
</dbReference>
<keyword evidence="13" id="KW-1185">Reference proteome</keyword>
<name>A0AAD5X4K3_9FUNG</name>
<evidence type="ECO:0000256" key="7">
    <source>
        <dbReference type="ARBA" id="ARBA00023244"/>
    </source>
</evidence>
<dbReference type="InterPro" id="IPR036803">
    <property type="entry name" value="Porphobilinogen_deaminase_C_sf"/>
</dbReference>
<dbReference type="InterPro" id="IPR022419">
    <property type="entry name" value="Porphobilin_deaminase_cofac_BS"/>
</dbReference>